<evidence type="ECO:0000313" key="2">
    <source>
        <dbReference type="EMBL" id="QEE49699.1"/>
    </source>
</evidence>
<dbReference type="InterPro" id="IPR025250">
    <property type="entry name" value="DUF4199"/>
</dbReference>
<feature type="transmembrane region" description="Helical" evidence="1">
    <location>
        <begin position="36"/>
        <end position="57"/>
    </location>
</feature>
<dbReference type="Pfam" id="PF13858">
    <property type="entry name" value="DUF4199"/>
    <property type="match status" value="1"/>
</dbReference>
<keyword evidence="1" id="KW-1133">Transmembrane helix</keyword>
<dbReference type="EMBL" id="CP042831">
    <property type="protein sequence ID" value="QEE49699.1"/>
    <property type="molecule type" value="Genomic_DNA"/>
</dbReference>
<feature type="transmembrane region" description="Helical" evidence="1">
    <location>
        <begin position="12"/>
        <end position="30"/>
    </location>
</feature>
<dbReference type="RefSeq" id="WP_147583204.1">
    <property type="nucleotide sequence ID" value="NZ_CP042831.1"/>
</dbReference>
<dbReference type="Proteomes" id="UP000321222">
    <property type="component" value="Chromosome"/>
</dbReference>
<keyword evidence="1" id="KW-0472">Membrane</keyword>
<proteinExistence type="predicted"/>
<dbReference type="KEGG" id="fak:FUA48_08920"/>
<dbReference type="AlphaFoldDB" id="A0A5B9FTY2"/>
<accession>A0A5B9FTY2</accession>
<reference evidence="2 3" key="1">
    <citation type="submission" date="2019-08" db="EMBL/GenBank/DDBJ databases">
        <title>Flavobacterium alkalisoli sp. nov., isolated from rhizosphere soil of Suaeda salsa.</title>
        <authorList>
            <person name="Sun J.-Q."/>
            <person name="Xu L."/>
        </authorList>
    </citation>
    <scope>NUCLEOTIDE SEQUENCE [LARGE SCALE GENOMIC DNA]</scope>
    <source>
        <strain evidence="2 3">XS-5</strain>
    </source>
</reference>
<dbReference type="OrthoDB" id="660361at2"/>
<protein>
    <submittedName>
        <fullName evidence="2">DUF4199 domain-containing protein</fullName>
    </submittedName>
</protein>
<keyword evidence="3" id="KW-1185">Reference proteome</keyword>
<evidence type="ECO:0000256" key="1">
    <source>
        <dbReference type="SAM" id="Phobius"/>
    </source>
</evidence>
<gene>
    <name evidence="2" type="ORF">FUA48_08920</name>
</gene>
<feature type="transmembrane region" description="Helical" evidence="1">
    <location>
        <begin position="77"/>
        <end position="98"/>
    </location>
</feature>
<sequence length="176" mass="19709">MTEAVKKNGINFGVILGVIFVLCYVAMYSIDLKYFVNMWLGIGIIFLGLIVGIISVVKAKVAQNGFISFKQAFTTFFITLAIGLAISTVFNIILLNFIDPAAKDVIRQHLIDITIHFGEKYNAPVEQLKQQVESIKNTDSYSVFNMIKSYFFILVLYIIIGLIVAAAFKKTPTHEQ</sequence>
<organism evidence="2 3">
    <name type="scientific">Flavobacterium alkalisoli</name>
    <dbReference type="NCBI Taxonomy" id="2602769"/>
    <lineage>
        <taxon>Bacteria</taxon>
        <taxon>Pseudomonadati</taxon>
        <taxon>Bacteroidota</taxon>
        <taxon>Flavobacteriia</taxon>
        <taxon>Flavobacteriales</taxon>
        <taxon>Flavobacteriaceae</taxon>
        <taxon>Flavobacterium</taxon>
    </lineage>
</organism>
<evidence type="ECO:0000313" key="3">
    <source>
        <dbReference type="Proteomes" id="UP000321222"/>
    </source>
</evidence>
<keyword evidence="1" id="KW-0812">Transmembrane</keyword>
<name>A0A5B9FTY2_9FLAO</name>
<feature type="transmembrane region" description="Helical" evidence="1">
    <location>
        <begin position="149"/>
        <end position="168"/>
    </location>
</feature>